<organism evidence="1 2">
    <name type="scientific">Trachymyrmex cornetzi</name>
    <dbReference type="NCBI Taxonomy" id="471704"/>
    <lineage>
        <taxon>Eukaryota</taxon>
        <taxon>Metazoa</taxon>
        <taxon>Ecdysozoa</taxon>
        <taxon>Arthropoda</taxon>
        <taxon>Hexapoda</taxon>
        <taxon>Insecta</taxon>
        <taxon>Pterygota</taxon>
        <taxon>Neoptera</taxon>
        <taxon>Endopterygota</taxon>
        <taxon>Hymenoptera</taxon>
        <taxon>Apocrita</taxon>
        <taxon>Aculeata</taxon>
        <taxon>Formicoidea</taxon>
        <taxon>Formicidae</taxon>
        <taxon>Myrmicinae</taxon>
        <taxon>Trachymyrmex</taxon>
    </lineage>
</organism>
<dbReference type="GO" id="GO:0005813">
    <property type="term" value="C:centrosome"/>
    <property type="evidence" value="ECO:0007669"/>
    <property type="project" value="TreeGrafter"/>
</dbReference>
<dbReference type="EMBL" id="KQ979824">
    <property type="protein sequence ID" value="KYN18909.1"/>
    <property type="molecule type" value="Genomic_DNA"/>
</dbReference>
<dbReference type="GO" id="GO:0044782">
    <property type="term" value="P:cilium organization"/>
    <property type="evidence" value="ECO:0007669"/>
    <property type="project" value="TreeGrafter"/>
</dbReference>
<evidence type="ECO:0000313" key="2">
    <source>
        <dbReference type="Proteomes" id="UP000078492"/>
    </source>
</evidence>
<dbReference type="PANTHER" id="PTHR24110">
    <property type="entry name" value="CENTROSOMAL PROTEIN OF 78 KDA"/>
    <property type="match status" value="1"/>
</dbReference>
<sequence>KEIFLMKVLCREKNIKPLLTIQMHLQKNCLRFCADYINLKDWLPLLNSIMEDRSLSEIYVYSQCRNKNIREKMDTEEKLIKLWRCARKDRRQPVLYTNCLLQCFVHSVADCLKNSLMITSLTLDGIPLALKYLRILADGLVNNRNLRNLSLARCRIGDMGCYMLLESLQCNSNLHVLNLSSCCLTNRSATCLSFFFKKRKADLLQNVWKELTLSRDARTTEEEGLQVLILDKNYRFSDIGLKQLICILKNDFWLKTLCLRCCGITQRGGEIVLEFLQTNSVLTQIDLRDNEVSADILQIIRKFLKKRKHKGERIPIKKRLLNHKHFLVQSMVPKDRSCQHAKENKFLKTQTHTQIKMQKDSILQMQKIRHVYKLKRSDKKYRLHTAVNKSHIKWYKADELKNRLSLMIKNQPFKNDIAQFFHRRYNCSK</sequence>
<dbReference type="PANTHER" id="PTHR24110:SF3">
    <property type="entry name" value="CENTROSOMAL PROTEIN OF 78 KDA"/>
    <property type="match status" value="1"/>
</dbReference>
<feature type="non-terminal residue" evidence="1">
    <location>
        <position position="1"/>
    </location>
</feature>
<dbReference type="SUPFAM" id="SSF52047">
    <property type="entry name" value="RNI-like"/>
    <property type="match status" value="1"/>
</dbReference>
<dbReference type="SMART" id="SM00368">
    <property type="entry name" value="LRR_RI"/>
    <property type="match status" value="4"/>
</dbReference>
<dbReference type="Pfam" id="PF13516">
    <property type="entry name" value="LRR_6"/>
    <property type="match status" value="2"/>
</dbReference>
<proteinExistence type="predicted"/>
<dbReference type="InterPro" id="IPR001611">
    <property type="entry name" value="Leu-rich_rpt"/>
</dbReference>
<dbReference type="AlphaFoldDB" id="A0A195E1X9"/>
<gene>
    <name evidence="1" type="ORF">ALC57_08752</name>
</gene>
<name>A0A195E1X9_9HYME</name>
<dbReference type="GO" id="GO:0036064">
    <property type="term" value="C:ciliary basal body"/>
    <property type="evidence" value="ECO:0007669"/>
    <property type="project" value="TreeGrafter"/>
</dbReference>
<keyword evidence="2" id="KW-1185">Reference proteome</keyword>
<dbReference type="Proteomes" id="UP000078492">
    <property type="component" value="Unassembled WGS sequence"/>
</dbReference>
<accession>A0A195E1X9</accession>
<evidence type="ECO:0000313" key="1">
    <source>
        <dbReference type="EMBL" id="KYN18909.1"/>
    </source>
</evidence>
<dbReference type="Gene3D" id="3.80.10.10">
    <property type="entry name" value="Ribonuclease Inhibitor"/>
    <property type="match status" value="2"/>
</dbReference>
<dbReference type="STRING" id="471704.A0A195E1X9"/>
<protein>
    <submittedName>
        <fullName evidence="1">Protein Cep78 like protein</fullName>
    </submittedName>
</protein>
<dbReference type="InterPro" id="IPR032675">
    <property type="entry name" value="LRR_dom_sf"/>
</dbReference>
<reference evidence="1 2" key="1">
    <citation type="submission" date="2015-09" db="EMBL/GenBank/DDBJ databases">
        <title>Trachymyrmex cornetzi WGS genome.</title>
        <authorList>
            <person name="Nygaard S."/>
            <person name="Hu H."/>
            <person name="Boomsma J."/>
            <person name="Zhang G."/>
        </authorList>
    </citation>
    <scope>NUCLEOTIDE SEQUENCE [LARGE SCALE GENOMIC DNA]</scope>
    <source>
        <strain evidence="1">Tcor2-1</strain>
        <tissue evidence="1">Whole body</tissue>
    </source>
</reference>